<accession>A0A443HIM4</accession>
<organism evidence="12 13">
    <name type="scientific">Byssochlamys spectabilis</name>
    <name type="common">Paecilomyces variotii</name>
    <dbReference type="NCBI Taxonomy" id="264951"/>
    <lineage>
        <taxon>Eukaryota</taxon>
        <taxon>Fungi</taxon>
        <taxon>Dikarya</taxon>
        <taxon>Ascomycota</taxon>
        <taxon>Pezizomycotina</taxon>
        <taxon>Eurotiomycetes</taxon>
        <taxon>Eurotiomycetidae</taxon>
        <taxon>Eurotiales</taxon>
        <taxon>Thermoascaceae</taxon>
        <taxon>Paecilomyces</taxon>
    </lineage>
</organism>
<keyword evidence="2" id="KW-0479">Metal-binding</keyword>
<dbReference type="FunFam" id="4.10.240.10:FF:000005">
    <property type="entry name" value="Quinic acid utilization activator"/>
    <property type="match status" value="1"/>
</dbReference>
<dbReference type="Pfam" id="PF04082">
    <property type="entry name" value="Fungal_trans"/>
    <property type="match status" value="1"/>
</dbReference>
<dbReference type="GO" id="GO:0003677">
    <property type="term" value="F:DNA binding"/>
    <property type="evidence" value="ECO:0007669"/>
    <property type="project" value="UniProtKB-KW"/>
</dbReference>
<feature type="compositionally biased region" description="Basic and acidic residues" evidence="10">
    <location>
        <begin position="27"/>
        <end position="37"/>
    </location>
</feature>
<keyword evidence="6" id="KW-0238">DNA-binding</keyword>
<dbReference type="CDD" id="cd00067">
    <property type="entry name" value="GAL4"/>
    <property type="match status" value="1"/>
</dbReference>
<feature type="compositionally biased region" description="Polar residues" evidence="10">
    <location>
        <begin position="703"/>
        <end position="717"/>
    </location>
</feature>
<keyword evidence="9" id="KW-0539">Nucleus</keyword>
<name>A0A443HIM4_BYSSP</name>
<dbReference type="GO" id="GO:0000981">
    <property type="term" value="F:DNA-binding transcription factor activity, RNA polymerase II-specific"/>
    <property type="evidence" value="ECO:0007669"/>
    <property type="project" value="InterPro"/>
</dbReference>
<evidence type="ECO:0000313" key="13">
    <source>
        <dbReference type="Proteomes" id="UP000283841"/>
    </source>
</evidence>
<dbReference type="InterPro" id="IPR036864">
    <property type="entry name" value="Zn2-C6_fun-type_DNA-bd_sf"/>
</dbReference>
<evidence type="ECO:0000256" key="1">
    <source>
        <dbReference type="ARBA" id="ARBA00004123"/>
    </source>
</evidence>
<feature type="compositionally biased region" description="Low complexity" evidence="10">
    <location>
        <begin position="225"/>
        <end position="236"/>
    </location>
</feature>
<feature type="region of interest" description="Disordered" evidence="10">
    <location>
        <begin position="167"/>
        <end position="189"/>
    </location>
</feature>
<feature type="compositionally biased region" description="Polar residues" evidence="10">
    <location>
        <begin position="171"/>
        <end position="189"/>
    </location>
</feature>
<dbReference type="Gene3D" id="4.10.240.10">
    <property type="entry name" value="Zn(2)-C6 fungal-type DNA-binding domain"/>
    <property type="match status" value="1"/>
</dbReference>
<dbReference type="PANTHER" id="PTHR47655">
    <property type="entry name" value="QUINIC ACID UTILIZATION ACTIVATOR"/>
    <property type="match status" value="1"/>
</dbReference>
<dbReference type="RefSeq" id="XP_028481335.1">
    <property type="nucleotide sequence ID" value="XM_028625187.1"/>
</dbReference>
<proteinExistence type="predicted"/>
<feature type="region of interest" description="Disordered" evidence="10">
    <location>
        <begin position="205"/>
        <end position="246"/>
    </location>
</feature>
<dbReference type="PANTHER" id="PTHR47655:SF2">
    <property type="entry name" value="QUINIC ACID UTILIZATION ACTIVATOR"/>
    <property type="match status" value="1"/>
</dbReference>
<evidence type="ECO:0000256" key="9">
    <source>
        <dbReference type="ARBA" id="ARBA00023242"/>
    </source>
</evidence>
<dbReference type="GO" id="GO:0045944">
    <property type="term" value="P:positive regulation of transcription by RNA polymerase II"/>
    <property type="evidence" value="ECO:0007669"/>
    <property type="project" value="TreeGrafter"/>
</dbReference>
<comment type="subcellular location">
    <subcellularLocation>
        <location evidence="1">Nucleus</location>
    </subcellularLocation>
</comment>
<dbReference type="GeneID" id="39594464"/>
<evidence type="ECO:0000256" key="7">
    <source>
        <dbReference type="ARBA" id="ARBA00023159"/>
    </source>
</evidence>
<evidence type="ECO:0000256" key="6">
    <source>
        <dbReference type="ARBA" id="ARBA00023125"/>
    </source>
</evidence>
<dbReference type="InterPro" id="IPR007219">
    <property type="entry name" value="XnlR_reg_dom"/>
</dbReference>
<dbReference type="AlphaFoldDB" id="A0A443HIM4"/>
<dbReference type="SMART" id="SM00066">
    <property type="entry name" value="GAL4"/>
    <property type="match status" value="1"/>
</dbReference>
<dbReference type="Pfam" id="PF00172">
    <property type="entry name" value="Zn_clus"/>
    <property type="match status" value="1"/>
</dbReference>
<dbReference type="SUPFAM" id="SSF57701">
    <property type="entry name" value="Zn2/Cys6 DNA-binding domain"/>
    <property type="match status" value="1"/>
</dbReference>
<evidence type="ECO:0000256" key="4">
    <source>
        <dbReference type="ARBA" id="ARBA00022911"/>
    </source>
</evidence>
<evidence type="ECO:0000259" key="11">
    <source>
        <dbReference type="PROSITE" id="PS50048"/>
    </source>
</evidence>
<dbReference type="EMBL" id="RCNU01000017">
    <property type="protein sequence ID" value="RWQ91690.1"/>
    <property type="molecule type" value="Genomic_DNA"/>
</dbReference>
<dbReference type="VEuPathDB" id="FungiDB:C8Q69DRAFT_119347"/>
<keyword evidence="7" id="KW-0010">Activator</keyword>
<evidence type="ECO:0000256" key="10">
    <source>
        <dbReference type="SAM" id="MobiDB-lite"/>
    </source>
</evidence>
<comment type="caution">
    <text evidence="12">The sequence shown here is derived from an EMBL/GenBank/DDBJ whole genome shotgun (WGS) entry which is preliminary data.</text>
</comment>
<feature type="domain" description="Zn(2)-C6 fungal-type" evidence="11">
    <location>
        <begin position="52"/>
        <end position="82"/>
    </location>
</feature>
<reference evidence="12 13" key="1">
    <citation type="journal article" date="2018" name="Front. Microbiol.">
        <title>Genomic and genetic insights into a cosmopolitan fungus, Paecilomyces variotii (Eurotiales).</title>
        <authorList>
            <person name="Urquhart A.S."/>
            <person name="Mondo S.J."/>
            <person name="Makela M.R."/>
            <person name="Hane J.K."/>
            <person name="Wiebenga A."/>
            <person name="He G."/>
            <person name="Mihaltcheva S."/>
            <person name="Pangilinan J."/>
            <person name="Lipzen A."/>
            <person name="Barry K."/>
            <person name="de Vries R.P."/>
            <person name="Grigoriev I.V."/>
            <person name="Idnurm A."/>
        </authorList>
    </citation>
    <scope>NUCLEOTIDE SEQUENCE [LARGE SCALE GENOMIC DNA]</scope>
    <source>
        <strain evidence="12 13">CBS 101075</strain>
    </source>
</reference>
<sequence>MPAGEQSRVNGARGTSEGTGRSKRRRVDTENKGKQEGELDGTPQKRQRVSRACDQCRSKKDKCDGAQPECSTCVSLRRPCTYRTNPKKRGLPTGYIRTLELLWGLAFSEIEGSEEVVRVLLRKANILRHLAAIGKEGEAADTPHATWKNSVVLKEIEKLLSVLEQHEDDAGTTSVGDSSNAPLSEQDSLQSHTLVWNVPDKFASMGDAPVSPGEEPKRPIKPKPSIQSSRQESSRQCGTQTDLPELPAESNIFTSSLARPHNPAHLTITDSVASSGLHLPSNAWQLFDIYFSYTQCWFPIIEKHDMLRAAFSYSDRPMNISSSSPDSGEHAAMWAAMALASVQNESSASSQRIPSPHFDRLQSERIYAISRNLIPQESENYGLGHIQALLLLSLVKLGQRKWHAAWTLIGHAVRISLYLRLDQPSLSSPRDVSDGKANGRRKHIFLACFALETLVASQTGNLPYLSRNEAMAVGPLDEDGLEEWHPWEDMSTIRPERTSSELPRREPLHALSTFNHLISLLCILNDLCRRKRDKLTTLAQLELIVHDLQRWLADLPAKYHVQPQADSSYQLPPHLLCLHIAYQSIVTALYIEALQKGPVSLVQAFRIRLVDSARRVARLMEAYISAYGVSATMPIFEIFLKLTGWEPWSRETPSPILSVSPDLLPVFRSLSSQISRVWAATVTPLLEVASVADIALRPIGDASRSSPSAVSDRTTLSSHKRYHSNDMNSRRDIAEIARPSDLSFDATVAPSWTRTLSDVTMSAVPQQSPSLAVPDETFESSPDIHRGSIIIPNDDVDRNTAGITAKVDPPMLPEFSSALQPARGPYHQTNTGTDPSLGPVLDIDGYGPAQKSRIAPDLDTLFDELASLDGGDNSRTDNQPEFMQNLGFAPDSGVSELYSYYSQLDPLLPP</sequence>
<feature type="region of interest" description="Disordered" evidence="10">
    <location>
        <begin position="766"/>
        <end position="795"/>
    </location>
</feature>
<evidence type="ECO:0000313" key="12">
    <source>
        <dbReference type="EMBL" id="RWQ91690.1"/>
    </source>
</evidence>
<dbReference type="GO" id="GO:0005634">
    <property type="term" value="C:nucleus"/>
    <property type="evidence" value="ECO:0007669"/>
    <property type="project" value="UniProtKB-SubCell"/>
</dbReference>
<dbReference type="PROSITE" id="PS50048">
    <property type="entry name" value="ZN2_CY6_FUNGAL_2"/>
    <property type="match status" value="1"/>
</dbReference>
<evidence type="ECO:0000256" key="3">
    <source>
        <dbReference type="ARBA" id="ARBA00022833"/>
    </source>
</evidence>
<feature type="region of interest" description="Disordered" evidence="10">
    <location>
        <begin position="701"/>
        <end position="731"/>
    </location>
</feature>
<keyword evidence="13" id="KW-1185">Reference proteome</keyword>
<gene>
    <name evidence="12" type="ORF">C8Q69DRAFT_119347</name>
</gene>
<dbReference type="GO" id="GO:0008270">
    <property type="term" value="F:zinc ion binding"/>
    <property type="evidence" value="ECO:0007669"/>
    <property type="project" value="InterPro"/>
</dbReference>
<feature type="region of interest" description="Disordered" evidence="10">
    <location>
        <begin position="1"/>
        <end position="51"/>
    </location>
</feature>
<protein>
    <submittedName>
        <fullName evidence="12">Quinic acid utilization activator</fullName>
    </submittedName>
</protein>
<evidence type="ECO:0000256" key="5">
    <source>
        <dbReference type="ARBA" id="ARBA00023015"/>
    </source>
</evidence>
<keyword evidence="4" id="KW-0672">Quinate metabolism</keyword>
<dbReference type="InterPro" id="IPR052783">
    <property type="entry name" value="Metabolic/Drug-Res_Regulator"/>
</dbReference>
<keyword evidence="5" id="KW-0805">Transcription regulation</keyword>
<dbReference type="SMART" id="SM00906">
    <property type="entry name" value="Fungal_trans"/>
    <property type="match status" value="1"/>
</dbReference>
<keyword evidence="3" id="KW-0862">Zinc</keyword>
<evidence type="ECO:0000256" key="2">
    <source>
        <dbReference type="ARBA" id="ARBA00022723"/>
    </source>
</evidence>
<evidence type="ECO:0000256" key="8">
    <source>
        <dbReference type="ARBA" id="ARBA00023163"/>
    </source>
</evidence>
<dbReference type="CDD" id="cd12148">
    <property type="entry name" value="fungal_TF_MHR"/>
    <property type="match status" value="1"/>
</dbReference>
<dbReference type="PROSITE" id="PS00463">
    <property type="entry name" value="ZN2_CY6_FUNGAL_1"/>
    <property type="match status" value="1"/>
</dbReference>
<dbReference type="GO" id="GO:0006351">
    <property type="term" value="P:DNA-templated transcription"/>
    <property type="evidence" value="ECO:0007669"/>
    <property type="project" value="InterPro"/>
</dbReference>
<dbReference type="STRING" id="264951.A0A443HIM4"/>
<keyword evidence="8" id="KW-0804">Transcription</keyword>
<dbReference type="Proteomes" id="UP000283841">
    <property type="component" value="Unassembled WGS sequence"/>
</dbReference>
<dbReference type="InterPro" id="IPR001138">
    <property type="entry name" value="Zn2Cys6_DnaBD"/>
</dbReference>